<keyword evidence="1" id="KW-0472">Membrane</keyword>
<accession>K4CEX2</accession>
<keyword evidence="1" id="KW-1133">Transmembrane helix</keyword>
<evidence type="ECO:0000256" key="1">
    <source>
        <dbReference type="SAM" id="Phobius"/>
    </source>
</evidence>
<dbReference type="Gramene" id="Solyc07g047650.1.1">
    <property type="protein sequence ID" value="Solyc07g047650.1.1"/>
    <property type="gene ID" value="Solyc07g047650.1"/>
</dbReference>
<dbReference type="HOGENOM" id="CLU_3036090_0_0_1"/>
<evidence type="ECO:0000313" key="3">
    <source>
        <dbReference type="Proteomes" id="UP000004994"/>
    </source>
</evidence>
<dbReference type="InParanoid" id="K4CEX2"/>
<protein>
    <submittedName>
        <fullName evidence="2">Uncharacterized protein</fullName>
    </submittedName>
</protein>
<feature type="transmembrane region" description="Helical" evidence="1">
    <location>
        <begin position="37"/>
        <end position="54"/>
    </location>
</feature>
<dbReference type="PhylomeDB" id="K4CEX2"/>
<dbReference type="PaxDb" id="4081-Solyc07g047650.1.1"/>
<feature type="transmembrane region" description="Helical" evidence="1">
    <location>
        <begin position="12"/>
        <end position="30"/>
    </location>
</feature>
<reference evidence="2" key="1">
    <citation type="journal article" date="2012" name="Nature">
        <title>The tomato genome sequence provides insights into fleshy fruit evolution.</title>
        <authorList>
            <consortium name="Tomato Genome Consortium"/>
        </authorList>
    </citation>
    <scope>NUCLEOTIDE SEQUENCE [LARGE SCALE GENOMIC DNA]</scope>
    <source>
        <strain evidence="2">cv. Heinz 1706</strain>
    </source>
</reference>
<reference evidence="2" key="2">
    <citation type="submission" date="2015-06" db="UniProtKB">
        <authorList>
            <consortium name="EnsemblPlants"/>
        </authorList>
    </citation>
    <scope>IDENTIFICATION</scope>
    <source>
        <strain evidence="2">cv. Heinz 1706</strain>
    </source>
</reference>
<name>K4CEX2_SOLLC</name>
<evidence type="ECO:0000313" key="2">
    <source>
        <dbReference type="EnsemblPlants" id="Solyc07g047650.1.1"/>
    </source>
</evidence>
<proteinExistence type="predicted"/>
<sequence length="55" mass="6501">MPTTQDELDRKQLLYSFLIPVMNMYSQILCGLMREQVLRLVAIFSFGLLRAIYFL</sequence>
<dbReference type="AlphaFoldDB" id="K4CEX2"/>
<organism evidence="2">
    <name type="scientific">Solanum lycopersicum</name>
    <name type="common">Tomato</name>
    <name type="synonym">Lycopersicon esculentum</name>
    <dbReference type="NCBI Taxonomy" id="4081"/>
    <lineage>
        <taxon>Eukaryota</taxon>
        <taxon>Viridiplantae</taxon>
        <taxon>Streptophyta</taxon>
        <taxon>Embryophyta</taxon>
        <taxon>Tracheophyta</taxon>
        <taxon>Spermatophyta</taxon>
        <taxon>Magnoliopsida</taxon>
        <taxon>eudicotyledons</taxon>
        <taxon>Gunneridae</taxon>
        <taxon>Pentapetalae</taxon>
        <taxon>asterids</taxon>
        <taxon>lamiids</taxon>
        <taxon>Solanales</taxon>
        <taxon>Solanaceae</taxon>
        <taxon>Solanoideae</taxon>
        <taxon>Solaneae</taxon>
        <taxon>Solanum</taxon>
        <taxon>Solanum subgen. Lycopersicon</taxon>
    </lineage>
</organism>
<dbReference type="Proteomes" id="UP000004994">
    <property type="component" value="Chromosome 7"/>
</dbReference>
<keyword evidence="3" id="KW-1185">Reference proteome</keyword>
<dbReference type="EnsemblPlants" id="Solyc07g047650.1.1">
    <property type="protein sequence ID" value="Solyc07g047650.1.1"/>
    <property type="gene ID" value="Solyc07g047650.1"/>
</dbReference>
<keyword evidence="1" id="KW-0812">Transmembrane</keyword>